<dbReference type="RefSeq" id="WP_078695762.1">
    <property type="nucleotide sequence ID" value="NZ_FUYH01000004.1"/>
</dbReference>
<feature type="domain" description="AAA+ ATPase" evidence="3">
    <location>
        <begin position="157"/>
        <end position="306"/>
    </location>
</feature>
<proteinExistence type="predicted"/>
<dbReference type="InterPro" id="IPR045735">
    <property type="entry name" value="Spore_III_AA_AAA+_ATPase"/>
</dbReference>
<dbReference type="SMART" id="SM00382">
    <property type="entry name" value="AAA"/>
    <property type="match status" value="1"/>
</dbReference>
<name>A0A1T4WXP1_9CLOT</name>
<evidence type="ECO:0000256" key="1">
    <source>
        <dbReference type="ARBA" id="ARBA00022741"/>
    </source>
</evidence>
<dbReference type="Proteomes" id="UP000190105">
    <property type="component" value="Unassembled WGS sequence"/>
</dbReference>
<reference evidence="5" key="1">
    <citation type="submission" date="2017-02" db="EMBL/GenBank/DDBJ databases">
        <authorList>
            <person name="Varghese N."/>
            <person name="Submissions S."/>
        </authorList>
    </citation>
    <scope>NUCLEOTIDE SEQUENCE [LARGE SCALE GENOMIC DNA]</scope>
    <source>
        <strain evidence="5">USBA 833</strain>
    </source>
</reference>
<organism evidence="4 5">
    <name type="scientific">Caloramator quimbayensis</name>
    <dbReference type="NCBI Taxonomy" id="1147123"/>
    <lineage>
        <taxon>Bacteria</taxon>
        <taxon>Bacillati</taxon>
        <taxon>Bacillota</taxon>
        <taxon>Clostridia</taxon>
        <taxon>Eubacteriales</taxon>
        <taxon>Clostridiaceae</taxon>
        <taxon>Caloramator</taxon>
    </lineage>
</organism>
<protein>
    <submittedName>
        <fullName evidence="4">Stage III sporulation protein AA</fullName>
    </submittedName>
</protein>
<dbReference type="NCBIfam" id="TIGR02858">
    <property type="entry name" value="spore_III_AA"/>
    <property type="match status" value="1"/>
</dbReference>
<evidence type="ECO:0000259" key="3">
    <source>
        <dbReference type="SMART" id="SM00382"/>
    </source>
</evidence>
<dbReference type="InterPro" id="IPR027417">
    <property type="entry name" value="P-loop_NTPase"/>
</dbReference>
<dbReference type="PANTHER" id="PTHR20953">
    <property type="entry name" value="KINASE-RELATED"/>
    <property type="match status" value="1"/>
</dbReference>
<dbReference type="Pfam" id="PF19568">
    <property type="entry name" value="Spore_III_AA"/>
    <property type="match status" value="1"/>
</dbReference>
<evidence type="ECO:0000256" key="2">
    <source>
        <dbReference type="ARBA" id="ARBA00022840"/>
    </source>
</evidence>
<dbReference type="OrthoDB" id="9768243at2"/>
<gene>
    <name evidence="4" type="ORF">SAMN05443428_104133</name>
</gene>
<sequence>MTDDKSILETLKREILPLLSQRVSLMIERLSINDMSGIEEIRMRADKPLMIFKGGEDFFLGEQGLQKHNIKSFIVERNDIERTLQLMSDFSIYAVEEDLKQGFLTLKGGHRVGIVGRIVLEENRIKTVKNISSLNIRVAREVKGCGISAVKELYCDGVKHTLIVSPPGCGKTTLLRDIIRILSCGCSDINLRGYKVGIVDERSEIAGCYLGIPQKDVGIRTDVIDACPKVQGIFMLLRSMSPEIIAVDEIGSLKDAQAIEEAINSGVKVIATVHGKDMDEVLKRPGIKSLMENEAFERVVILSRKRGPGTIDKIIKF</sequence>
<keyword evidence="5" id="KW-1185">Reference proteome</keyword>
<dbReference type="GO" id="GO:0005524">
    <property type="term" value="F:ATP binding"/>
    <property type="evidence" value="ECO:0007669"/>
    <property type="project" value="UniProtKB-KW"/>
</dbReference>
<keyword evidence="2" id="KW-0067">ATP-binding</keyword>
<dbReference type="AlphaFoldDB" id="A0A1T4WXP1"/>
<evidence type="ECO:0000313" key="4">
    <source>
        <dbReference type="EMBL" id="SKA81917.1"/>
    </source>
</evidence>
<dbReference type="SUPFAM" id="SSF52540">
    <property type="entry name" value="P-loop containing nucleoside triphosphate hydrolases"/>
    <property type="match status" value="1"/>
</dbReference>
<dbReference type="EMBL" id="FUYH01000004">
    <property type="protein sequence ID" value="SKA81917.1"/>
    <property type="molecule type" value="Genomic_DNA"/>
</dbReference>
<evidence type="ECO:0000313" key="5">
    <source>
        <dbReference type="Proteomes" id="UP000190105"/>
    </source>
</evidence>
<accession>A0A1T4WXP1</accession>
<dbReference type="Gene3D" id="3.40.50.300">
    <property type="entry name" value="P-loop containing nucleotide triphosphate hydrolases"/>
    <property type="match status" value="1"/>
</dbReference>
<dbReference type="STRING" id="1147123.SAMN05443428_104133"/>
<dbReference type="PANTHER" id="PTHR20953:SF3">
    <property type="entry name" value="P-LOOP CONTAINING NUCLEOSIDE TRIPHOSPHATE HYDROLASES SUPERFAMILY PROTEIN"/>
    <property type="match status" value="1"/>
</dbReference>
<dbReference type="InterPro" id="IPR003593">
    <property type="entry name" value="AAA+_ATPase"/>
</dbReference>
<dbReference type="InterPro" id="IPR014217">
    <property type="entry name" value="Spore_III_AA"/>
</dbReference>
<keyword evidence="1" id="KW-0547">Nucleotide-binding</keyword>